<evidence type="ECO:0000256" key="5">
    <source>
        <dbReference type="ARBA" id="ARBA00022679"/>
    </source>
</evidence>
<dbReference type="AlphaFoldDB" id="A0AAU7VPZ9"/>
<dbReference type="CDD" id="cd01556">
    <property type="entry name" value="EPSP_synthase"/>
    <property type="match status" value="1"/>
</dbReference>
<comment type="function">
    <text evidence="8">Catalyzes the transfer of the enolpyruvyl moiety of phosphoenolpyruvate (PEP) to the 5-hydroxyl of shikimate-3-phosphate (S3P) to produce enolpyruvyl shikimate-3-phosphate and inorganic phosphate.</text>
</comment>
<dbReference type="GO" id="GO:0009073">
    <property type="term" value="P:aromatic amino acid family biosynthetic process"/>
    <property type="evidence" value="ECO:0007669"/>
    <property type="project" value="UniProtKB-KW"/>
</dbReference>
<dbReference type="FunFam" id="3.65.10.10:FF:000005">
    <property type="entry name" value="3-phosphoshikimate 1-carboxyvinyltransferase"/>
    <property type="match status" value="1"/>
</dbReference>
<dbReference type="InterPro" id="IPR006264">
    <property type="entry name" value="EPSP_synthase"/>
</dbReference>
<reference evidence="10" key="2">
    <citation type="submission" date="2024-06" db="EMBL/GenBank/DDBJ databases">
        <authorList>
            <person name="Petrova K.O."/>
            <person name="Toshchakov S.V."/>
            <person name="Boltjanskaja Y.V."/>
            <person name="Kevbrin V."/>
        </authorList>
    </citation>
    <scope>NUCLEOTIDE SEQUENCE</scope>
    <source>
        <strain evidence="10">Z-910T</strain>
    </source>
</reference>
<dbReference type="Pfam" id="PF00275">
    <property type="entry name" value="EPSP_synthase"/>
    <property type="match status" value="1"/>
</dbReference>
<dbReference type="InterPro" id="IPR036968">
    <property type="entry name" value="Enolpyruvate_Tfrase_sf"/>
</dbReference>
<name>A0AAU7VPZ9_9FIRM</name>
<dbReference type="PIRSF" id="PIRSF000505">
    <property type="entry name" value="EPSPS"/>
    <property type="match status" value="1"/>
</dbReference>
<dbReference type="GO" id="GO:0005737">
    <property type="term" value="C:cytoplasm"/>
    <property type="evidence" value="ECO:0007669"/>
    <property type="project" value="UniProtKB-SubCell"/>
</dbReference>
<feature type="binding site" evidence="8">
    <location>
        <position position="384"/>
    </location>
    <ligand>
        <name>phosphoenolpyruvate</name>
        <dbReference type="ChEBI" id="CHEBI:58702"/>
    </ligand>
</feature>
<keyword evidence="6 8" id="KW-0057">Aromatic amino acid biosynthesis</keyword>
<dbReference type="GO" id="GO:0003866">
    <property type="term" value="F:3-phosphoshikimate 1-carboxyvinyltransferase activity"/>
    <property type="evidence" value="ECO:0007669"/>
    <property type="project" value="UniProtKB-UniRule"/>
</dbReference>
<feature type="binding site" evidence="8">
    <location>
        <position position="21"/>
    </location>
    <ligand>
        <name>phosphoenolpyruvate</name>
        <dbReference type="ChEBI" id="CHEBI:58702"/>
    </ligand>
</feature>
<dbReference type="EMBL" id="CP158367">
    <property type="protein sequence ID" value="XBX76133.1"/>
    <property type="molecule type" value="Genomic_DNA"/>
</dbReference>
<dbReference type="PANTHER" id="PTHR21090">
    <property type="entry name" value="AROM/DEHYDROQUINATE SYNTHASE"/>
    <property type="match status" value="1"/>
</dbReference>
<dbReference type="InterPro" id="IPR001986">
    <property type="entry name" value="Enolpyruvate_Tfrase_dom"/>
</dbReference>
<dbReference type="PANTHER" id="PTHR21090:SF5">
    <property type="entry name" value="PENTAFUNCTIONAL AROM POLYPEPTIDE"/>
    <property type="match status" value="1"/>
</dbReference>
<comment type="subcellular location">
    <subcellularLocation>
        <location evidence="8">Cytoplasm</location>
    </subcellularLocation>
</comment>
<feature type="binding site" evidence="8">
    <location>
        <position position="90"/>
    </location>
    <ligand>
        <name>phosphoenolpyruvate</name>
        <dbReference type="ChEBI" id="CHEBI:58702"/>
    </ligand>
</feature>
<evidence type="ECO:0000256" key="1">
    <source>
        <dbReference type="ARBA" id="ARBA00004811"/>
    </source>
</evidence>
<dbReference type="GO" id="GO:0009423">
    <property type="term" value="P:chorismate biosynthetic process"/>
    <property type="evidence" value="ECO:0007669"/>
    <property type="project" value="UniProtKB-UniRule"/>
</dbReference>
<feature type="binding site" evidence="8">
    <location>
        <position position="342"/>
    </location>
    <ligand>
        <name>phosphoenolpyruvate</name>
        <dbReference type="ChEBI" id="CHEBI:58702"/>
    </ligand>
</feature>
<feature type="domain" description="Enolpyruvate transferase" evidence="9">
    <location>
        <begin position="17"/>
        <end position="419"/>
    </location>
</feature>
<feature type="binding site" evidence="8">
    <location>
        <position position="118"/>
    </location>
    <ligand>
        <name>phosphoenolpyruvate</name>
        <dbReference type="ChEBI" id="CHEBI:58702"/>
    </ligand>
</feature>
<dbReference type="HAMAP" id="MF_00210">
    <property type="entry name" value="EPSP_synth"/>
    <property type="match status" value="1"/>
</dbReference>
<dbReference type="PROSITE" id="PS00885">
    <property type="entry name" value="EPSP_SYNTHASE_2"/>
    <property type="match status" value="1"/>
</dbReference>
<feature type="binding site" evidence="8">
    <location>
        <position position="26"/>
    </location>
    <ligand>
        <name>3-phosphoshikimate</name>
        <dbReference type="ChEBI" id="CHEBI:145989"/>
    </ligand>
</feature>
<dbReference type="InterPro" id="IPR023193">
    <property type="entry name" value="EPSP_synthase_CS"/>
</dbReference>
<sequence length="430" mass="46548">MLTISKGYDVKNAEYIPAGDKSISHRIAMLAAMSKGSVMIRNFSQAKDCESTLKCIEALGCRIEQKNGLVEISQGKTPEGKVLLDCGNSGTTARLIGVVASFLGIESTIVGDNSLSQRPMNRVVDPLQKFGINIKSRKGKLPIEVIPCNNLSANFNFDMEIASAQVKSAMLLAGLFNKGRLTITQPAQSRDHTEVMLKNYGVDLDVQNSYIIMEGVQIPEVSGEYEVCGDFSSAAFMIAAALVRGFELTIKRVGLNPTRVGFLDILTKMGAKIERYNVKKVDGELTGNIKVFPSKLVGVTVSKELVANAIDELPLVAVLGAFAEGTTKVIDAKELRYKESDRIKSTVTNLSKLGADIEEIGDGFTVKGITQLKGTTLNCHKDHRIIMSMAVAALGSLGETKIEDSKWVNISNSQFFEELKKMVPGSVTKA</sequence>
<evidence type="ECO:0000256" key="6">
    <source>
        <dbReference type="ARBA" id="ARBA00023141"/>
    </source>
</evidence>
<keyword evidence="3 8" id="KW-0963">Cytoplasm</keyword>
<comment type="catalytic activity">
    <reaction evidence="7">
        <text>3-phosphoshikimate + phosphoenolpyruvate = 5-O-(1-carboxyvinyl)-3-phosphoshikimate + phosphate</text>
        <dbReference type="Rhea" id="RHEA:21256"/>
        <dbReference type="ChEBI" id="CHEBI:43474"/>
        <dbReference type="ChEBI" id="CHEBI:57701"/>
        <dbReference type="ChEBI" id="CHEBI:58702"/>
        <dbReference type="ChEBI" id="CHEBI:145989"/>
        <dbReference type="EC" id="2.5.1.19"/>
    </reaction>
    <physiologicalReaction direction="left-to-right" evidence="7">
        <dbReference type="Rhea" id="RHEA:21257"/>
    </physiologicalReaction>
</comment>
<feature type="binding site" evidence="8">
    <location>
        <position position="21"/>
    </location>
    <ligand>
        <name>3-phosphoshikimate</name>
        <dbReference type="ChEBI" id="CHEBI:145989"/>
    </ligand>
</feature>
<gene>
    <name evidence="8 10" type="primary">aroA</name>
    <name evidence="10" type="ORF">PRVXT_001309</name>
</gene>
<feature type="binding site" evidence="8">
    <location>
        <position position="22"/>
    </location>
    <ligand>
        <name>3-phosphoshikimate</name>
        <dbReference type="ChEBI" id="CHEBI:145989"/>
    </ligand>
</feature>
<feature type="binding site" evidence="8">
    <location>
        <position position="165"/>
    </location>
    <ligand>
        <name>3-phosphoshikimate</name>
        <dbReference type="ChEBI" id="CHEBI:145989"/>
    </ligand>
</feature>
<evidence type="ECO:0000256" key="8">
    <source>
        <dbReference type="HAMAP-Rule" id="MF_00210"/>
    </source>
</evidence>
<feature type="active site" description="Proton acceptor" evidence="8">
    <location>
        <position position="311"/>
    </location>
</feature>
<evidence type="ECO:0000256" key="4">
    <source>
        <dbReference type="ARBA" id="ARBA00022605"/>
    </source>
</evidence>
<comment type="subunit">
    <text evidence="8">Monomer.</text>
</comment>
<dbReference type="NCBIfam" id="TIGR01356">
    <property type="entry name" value="aroA"/>
    <property type="match status" value="1"/>
</dbReference>
<dbReference type="SUPFAM" id="SSF55205">
    <property type="entry name" value="EPT/RTPC-like"/>
    <property type="match status" value="1"/>
</dbReference>
<evidence type="ECO:0000259" key="9">
    <source>
        <dbReference type="Pfam" id="PF00275"/>
    </source>
</evidence>
<feature type="binding site" evidence="8">
    <location>
        <position position="311"/>
    </location>
    <ligand>
        <name>3-phosphoshikimate</name>
        <dbReference type="ChEBI" id="CHEBI:145989"/>
    </ligand>
</feature>
<dbReference type="InterPro" id="IPR013792">
    <property type="entry name" value="RNA3'P_cycl/enolpyr_Trfase_a/b"/>
</dbReference>
<keyword evidence="5 8" id="KW-0808">Transferase</keyword>
<dbReference type="EC" id="2.5.1.19" evidence="8"/>
<feature type="binding site" evidence="8">
    <location>
        <position position="163"/>
    </location>
    <ligand>
        <name>3-phosphoshikimate</name>
        <dbReference type="ChEBI" id="CHEBI:145989"/>
    </ligand>
</feature>
<evidence type="ECO:0000313" key="10">
    <source>
        <dbReference type="EMBL" id="XBX76133.1"/>
    </source>
</evidence>
<evidence type="ECO:0000256" key="3">
    <source>
        <dbReference type="ARBA" id="ARBA00022490"/>
    </source>
</evidence>
<dbReference type="GO" id="GO:0008652">
    <property type="term" value="P:amino acid biosynthetic process"/>
    <property type="evidence" value="ECO:0007669"/>
    <property type="project" value="UniProtKB-KW"/>
</dbReference>
<keyword evidence="4 8" id="KW-0028">Amino-acid biosynthesis</keyword>
<feature type="binding site" evidence="8">
    <location>
        <position position="165"/>
    </location>
    <ligand>
        <name>phosphoenolpyruvate</name>
        <dbReference type="ChEBI" id="CHEBI:58702"/>
    </ligand>
</feature>
<evidence type="ECO:0000256" key="7">
    <source>
        <dbReference type="ARBA" id="ARBA00044633"/>
    </source>
</evidence>
<comment type="caution">
    <text evidence="8">Lacks conserved residue(s) required for the propagation of feature annotation.</text>
</comment>
<accession>A0AAU7VPZ9</accession>
<protein>
    <recommendedName>
        <fullName evidence="8">3-phosphoshikimate 1-carboxyvinyltransferase</fullName>
        <ecNumber evidence="8">2.5.1.19</ecNumber>
    </recommendedName>
    <alternativeName>
        <fullName evidence="8">5-enolpyruvylshikimate-3-phosphate synthase</fullName>
        <shortName evidence="8">EPSP synthase</shortName>
        <shortName evidence="8">EPSPS</shortName>
    </alternativeName>
</protein>
<organism evidence="10">
    <name type="scientific">Proteinivorax tanatarense</name>
    <dbReference type="NCBI Taxonomy" id="1260629"/>
    <lineage>
        <taxon>Bacteria</taxon>
        <taxon>Bacillati</taxon>
        <taxon>Bacillota</taxon>
        <taxon>Clostridia</taxon>
        <taxon>Eubacteriales</taxon>
        <taxon>Proteinivoracaceae</taxon>
        <taxon>Proteinivorax</taxon>
    </lineage>
</organism>
<feature type="binding site" evidence="8">
    <location>
        <position position="338"/>
    </location>
    <ligand>
        <name>3-phosphoshikimate</name>
        <dbReference type="ChEBI" id="CHEBI:145989"/>
    </ligand>
</feature>
<dbReference type="RefSeq" id="WP_350344867.1">
    <property type="nucleotide sequence ID" value="NZ_CP158367.1"/>
</dbReference>
<reference evidence="10" key="1">
    <citation type="journal article" date="2013" name="Extremophiles">
        <title>Proteinivorax tanatarense gen. nov., sp. nov., an anaerobic, haloalkaliphilic, proteolytic bacterium isolated from a decaying algal bloom, and proposal of Proteinivoraceae fam. nov.</title>
        <authorList>
            <person name="Kevbrin V."/>
            <person name="Boltyanskaya Y."/>
            <person name="Zhilina T."/>
            <person name="Kolganova T."/>
            <person name="Lavrentjeva E."/>
            <person name="Kuznetsov B."/>
        </authorList>
    </citation>
    <scope>NUCLEOTIDE SEQUENCE</scope>
    <source>
        <strain evidence="10">Z-910T</strain>
    </source>
</reference>
<dbReference type="Gene3D" id="3.65.10.10">
    <property type="entry name" value="Enolpyruvate transferase domain"/>
    <property type="match status" value="2"/>
</dbReference>
<comment type="similarity">
    <text evidence="2 8">Belongs to the EPSP synthase family.</text>
</comment>
<evidence type="ECO:0000256" key="2">
    <source>
        <dbReference type="ARBA" id="ARBA00009948"/>
    </source>
</evidence>
<proteinExistence type="inferred from homology"/>
<comment type="pathway">
    <text evidence="1 8">Metabolic intermediate biosynthesis; chorismate biosynthesis; chorismate from D-erythrose 4-phosphate and phosphoenolpyruvate: step 6/7.</text>
</comment>